<dbReference type="Pfam" id="PF00551">
    <property type="entry name" value="Formyl_trans_N"/>
    <property type="match status" value="1"/>
</dbReference>
<dbReference type="SUPFAM" id="SSF53328">
    <property type="entry name" value="Formyltransferase"/>
    <property type="match status" value="1"/>
</dbReference>
<comment type="caution">
    <text evidence="2">The sequence shown here is derived from an EMBL/GenBank/DDBJ whole genome shotgun (WGS) entry which is preliminary data.</text>
</comment>
<dbReference type="EMBL" id="JBBMQS010000008">
    <property type="protein sequence ID" value="MEM5498649.1"/>
    <property type="molecule type" value="Genomic_DNA"/>
</dbReference>
<dbReference type="Proteomes" id="UP001461163">
    <property type="component" value="Unassembled WGS sequence"/>
</dbReference>
<dbReference type="InterPro" id="IPR002376">
    <property type="entry name" value="Formyl_transf_N"/>
</dbReference>
<dbReference type="PANTHER" id="PTHR11138">
    <property type="entry name" value="METHIONYL-TRNA FORMYLTRANSFERASE"/>
    <property type="match status" value="1"/>
</dbReference>
<dbReference type="Gene3D" id="3.40.50.12230">
    <property type="match status" value="1"/>
</dbReference>
<organism evidence="2 3">
    <name type="scientific">Paraglaciecola mesophila</name>
    <dbReference type="NCBI Taxonomy" id="197222"/>
    <lineage>
        <taxon>Bacteria</taxon>
        <taxon>Pseudomonadati</taxon>
        <taxon>Pseudomonadota</taxon>
        <taxon>Gammaproteobacteria</taxon>
        <taxon>Alteromonadales</taxon>
        <taxon>Alteromonadaceae</taxon>
        <taxon>Paraglaciecola</taxon>
    </lineage>
</organism>
<gene>
    <name evidence="2" type="ORF">WNY77_14670</name>
</gene>
<keyword evidence="3" id="KW-1185">Reference proteome</keyword>
<name>A0ABU9SXQ0_9ALTE</name>
<evidence type="ECO:0000313" key="3">
    <source>
        <dbReference type="Proteomes" id="UP001461163"/>
    </source>
</evidence>
<evidence type="ECO:0000259" key="1">
    <source>
        <dbReference type="Pfam" id="PF00551"/>
    </source>
</evidence>
<dbReference type="GO" id="GO:0016740">
    <property type="term" value="F:transferase activity"/>
    <property type="evidence" value="ECO:0007669"/>
    <property type="project" value="UniProtKB-KW"/>
</dbReference>
<accession>A0ABU9SXQ0</accession>
<dbReference type="PANTHER" id="PTHR11138:SF5">
    <property type="entry name" value="METHIONYL-TRNA FORMYLTRANSFERASE, MITOCHONDRIAL"/>
    <property type="match status" value="1"/>
</dbReference>
<dbReference type="InterPro" id="IPR036477">
    <property type="entry name" value="Formyl_transf_N_sf"/>
</dbReference>
<feature type="domain" description="Formyl transferase N-terminal" evidence="1">
    <location>
        <begin position="97"/>
        <end position="191"/>
    </location>
</feature>
<evidence type="ECO:0000313" key="2">
    <source>
        <dbReference type="EMBL" id="MEM5498649.1"/>
    </source>
</evidence>
<keyword evidence="2" id="KW-0808">Transferase</keyword>
<dbReference type="CDD" id="cd08653">
    <property type="entry name" value="FMT_core_like_3"/>
    <property type="match status" value="1"/>
</dbReference>
<protein>
    <submittedName>
        <fullName evidence="2">Formyl transferase</fullName>
    </submittedName>
</protein>
<proteinExistence type="predicted"/>
<dbReference type="RefSeq" id="WP_342882150.1">
    <property type="nucleotide sequence ID" value="NZ_JBBMQS010000008.1"/>
</dbReference>
<sequence>MNIVILANRDLASNYALNLLLPHLSQHHVSVFLSAKVGGSGSKPAELNSLAFFEQKLFNQILSPLFEKLPNYQGFKTFSQMSRILQQPVTELNDINSPRSLAKIAKLEPKLILSIRYGSILKEDVLALPSFGVLNLHSGLLPDYRGVMATFWAMLNGEKKIGTTLHYIDNASIDTGRIAGHSHLEVQPEKSYLWHVLQLYPSGVNLLIDAVVTLDNGAQLTTTEQQGGQYYSFPDTEALKRFTDKQLCLVNEDELTAFMLEHYIH</sequence>
<reference evidence="2 3" key="1">
    <citation type="submission" date="2024-03" db="EMBL/GenBank/DDBJ databases">
        <title>Community enrichment and isolation of bacterial strains for fucoidan degradation.</title>
        <authorList>
            <person name="Sichert A."/>
        </authorList>
    </citation>
    <scope>NUCLEOTIDE SEQUENCE [LARGE SCALE GENOMIC DNA]</scope>
    <source>
        <strain evidence="2 3">AS12</strain>
    </source>
</reference>